<protein>
    <recommendedName>
        <fullName evidence="11">Vacuolar transporter chaperone complex subunit 4</fullName>
        <ecNumber evidence="3">2.7.4.1</ecNumber>
    </recommendedName>
    <alternativeName>
        <fullName evidence="13">Polyphosphate kinase</fullName>
    </alternativeName>
    <alternativeName>
        <fullName evidence="12">SPX-dependent polyphosphate polymerase VTC subunit 4</fullName>
    </alternativeName>
    <alternativeName>
        <fullName evidence="14">Vacuolar membrane polyphosphate polymerase catalytic subunit</fullName>
    </alternativeName>
</protein>
<dbReference type="GO" id="GO:0033254">
    <property type="term" value="C:vacuolar transporter chaperone complex"/>
    <property type="evidence" value="ECO:0007669"/>
    <property type="project" value="TreeGrafter"/>
</dbReference>
<evidence type="ECO:0000313" key="18">
    <source>
        <dbReference type="EMBL" id="KAF2687883.1"/>
    </source>
</evidence>
<feature type="region of interest" description="Disordered" evidence="15">
    <location>
        <begin position="495"/>
        <end position="570"/>
    </location>
</feature>
<evidence type="ECO:0000256" key="7">
    <source>
        <dbReference type="ARBA" id="ARBA00022989"/>
    </source>
</evidence>
<dbReference type="InterPro" id="IPR003807">
    <property type="entry name" value="DUF202"/>
</dbReference>
<dbReference type="EMBL" id="MU005574">
    <property type="protein sequence ID" value="KAF2687883.1"/>
    <property type="molecule type" value="Genomic_DNA"/>
</dbReference>
<feature type="transmembrane region" description="Helical" evidence="16">
    <location>
        <begin position="759"/>
        <end position="777"/>
    </location>
</feature>
<dbReference type="InterPro" id="IPR018966">
    <property type="entry name" value="VTC_domain"/>
</dbReference>
<dbReference type="AlphaFoldDB" id="A0A6G1JCM1"/>
<evidence type="ECO:0000256" key="13">
    <source>
        <dbReference type="ARBA" id="ARBA00080494"/>
    </source>
</evidence>
<dbReference type="GO" id="GO:0000329">
    <property type="term" value="C:fungal-type vacuole membrane"/>
    <property type="evidence" value="ECO:0007669"/>
    <property type="project" value="TreeGrafter"/>
</dbReference>
<comment type="catalytic activity">
    <reaction evidence="9">
        <text>[phosphate](n) + ATP = [phosphate](n+1) + ADP</text>
        <dbReference type="Rhea" id="RHEA:19573"/>
        <dbReference type="Rhea" id="RHEA-COMP:9859"/>
        <dbReference type="Rhea" id="RHEA-COMP:14280"/>
        <dbReference type="ChEBI" id="CHEBI:16838"/>
        <dbReference type="ChEBI" id="CHEBI:30616"/>
        <dbReference type="ChEBI" id="CHEBI:456216"/>
        <dbReference type="EC" id="2.7.4.1"/>
    </reaction>
    <physiologicalReaction direction="left-to-right" evidence="9">
        <dbReference type="Rhea" id="RHEA:19574"/>
    </physiologicalReaction>
</comment>
<keyword evidence="4" id="KW-0926">Vacuole</keyword>
<keyword evidence="8 16" id="KW-0472">Membrane</keyword>
<feature type="domain" description="SPX" evidence="17">
    <location>
        <begin position="1"/>
        <end position="148"/>
    </location>
</feature>
<dbReference type="FunFam" id="3.20.100.30:FF:000001">
    <property type="entry name" value="Vacuolar transporter chaperone 4"/>
    <property type="match status" value="1"/>
</dbReference>
<dbReference type="GO" id="GO:0016237">
    <property type="term" value="P:microautophagy"/>
    <property type="evidence" value="ECO:0007669"/>
    <property type="project" value="TreeGrafter"/>
</dbReference>
<keyword evidence="7 16" id="KW-1133">Transmembrane helix</keyword>
<feature type="transmembrane region" description="Helical" evidence="16">
    <location>
        <begin position="716"/>
        <end position="738"/>
    </location>
</feature>
<name>A0A6G1JCM1_9PLEO</name>
<dbReference type="GO" id="GO:0006799">
    <property type="term" value="P:polyphosphate biosynthetic process"/>
    <property type="evidence" value="ECO:0007669"/>
    <property type="project" value="UniProtKB-ARBA"/>
</dbReference>
<evidence type="ECO:0000256" key="5">
    <source>
        <dbReference type="ARBA" id="ARBA00022679"/>
    </source>
</evidence>
<dbReference type="CDD" id="cd07751">
    <property type="entry name" value="PolyPPase_VTC4_like"/>
    <property type="match status" value="1"/>
</dbReference>
<dbReference type="InterPro" id="IPR004331">
    <property type="entry name" value="SPX_dom"/>
</dbReference>
<dbReference type="CDD" id="cd14480">
    <property type="entry name" value="SPX_VTC2_like"/>
    <property type="match status" value="1"/>
</dbReference>
<dbReference type="EC" id="2.7.4.1" evidence="3"/>
<evidence type="ECO:0000256" key="8">
    <source>
        <dbReference type="ARBA" id="ARBA00023136"/>
    </source>
</evidence>
<evidence type="ECO:0000256" key="11">
    <source>
        <dbReference type="ARBA" id="ARBA00067464"/>
    </source>
</evidence>
<evidence type="ECO:0000256" key="12">
    <source>
        <dbReference type="ARBA" id="ARBA00075894"/>
    </source>
</evidence>
<evidence type="ECO:0000256" key="1">
    <source>
        <dbReference type="ARBA" id="ARBA00001936"/>
    </source>
</evidence>
<keyword evidence="19" id="KW-1185">Reference proteome</keyword>
<reference evidence="18" key="1">
    <citation type="journal article" date="2020" name="Stud. Mycol.">
        <title>101 Dothideomycetes genomes: a test case for predicting lifestyles and emergence of pathogens.</title>
        <authorList>
            <person name="Haridas S."/>
            <person name="Albert R."/>
            <person name="Binder M."/>
            <person name="Bloem J."/>
            <person name="Labutti K."/>
            <person name="Salamov A."/>
            <person name="Andreopoulos B."/>
            <person name="Baker S."/>
            <person name="Barry K."/>
            <person name="Bills G."/>
            <person name="Bluhm B."/>
            <person name="Cannon C."/>
            <person name="Castanera R."/>
            <person name="Culley D."/>
            <person name="Daum C."/>
            <person name="Ezra D."/>
            <person name="Gonzalez J."/>
            <person name="Henrissat B."/>
            <person name="Kuo A."/>
            <person name="Liang C."/>
            <person name="Lipzen A."/>
            <person name="Lutzoni F."/>
            <person name="Magnuson J."/>
            <person name="Mondo S."/>
            <person name="Nolan M."/>
            <person name="Ohm R."/>
            <person name="Pangilinan J."/>
            <person name="Park H.-J."/>
            <person name="Ramirez L."/>
            <person name="Alfaro M."/>
            <person name="Sun H."/>
            <person name="Tritt A."/>
            <person name="Yoshinaga Y."/>
            <person name="Zwiers L.-H."/>
            <person name="Turgeon B."/>
            <person name="Goodwin S."/>
            <person name="Spatafora J."/>
            <person name="Crous P."/>
            <person name="Grigoriev I."/>
        </authorList>
    </citation>
    <scope>NUCLEOTIDE SEQUENCE</scope>
    <source>
        <strain evidence="18">CBS 122367</strain>
    </source>
</reference>
<evidence type="ECO:0000256" key="9">
    <source>
        <dbReference type="ARBA" id="ARBA00050204"/>
    </source>
</evidence>
<feature type="compositionally biased region" description="Basic and acidic residues" evidence="15">
    <location>
        <begin position="535"/>
        <end position="558"/>
    </location>
</feature>
<evidence type="ECO:0000256" key="4">
    <source>
        <dbReference type="ARBA" id="ARBA00022554"/>
    </source>
</evidence>
<comment type="subcellular location">
    <subcellularLocation>
        <location evidence="2">Vacuole membrane</location>
        <topology evidence="2">Multi-pass membrane protein</topology>
    </subcellularLocation>
</comment>
<evidence type="ECO:0000256" key="6">
    <source>
        <dbReference type="ARBA" id="ARBA00022692"/>
    </source>
</evidence>
<feature type="compositionally biased region" description="Acidic residues" evidence="15">
    <location>
        <begin position="511"/>
        <end position="521"/>
    </location>
</feature>
<dbReference type="OrthoDB" id="6493944at2759"/>
<evidence type="ECO:0000256" key="10">
    <source>
        <dbReference type="ARBA" id="ARBA00061390"/>
    </source>
</evidence>
<dbReference type="GO" id="GO:0042144">
    <property type="term" value="P:vacuole fusion, non-autophagic"/>
    <property type="evidence" value="ECO:0007669"/>
    <property type="project" value="TreeGrafter"/>
</dbReference>
<gene>
    <name evidence="18" type="ORF">K458DRAFT_475748</name>
</gene>
<dbReference type="PROSITE" id="PS51382">
    <property type="entry name" value="SPX"/>
    <property type="match status" value="1"/>
</dbReference>
<dbReference type="Pfam" id="PF09359">
    <property type="entry name" value="VTC"/>
    <property type="match status" value="1"/>
</dbReference>
<dbReference type="PANTHER" id="PTHR46140">
    <property type="entry name" value="VACUOLAR TRANSPORTER CHAPERONE 1-RELATED"/>
    <property type="match status" value="1"/>
</dbReference>
<evidence type="ECO:0000256" key="15">
    <source>
        <dbReference type="SAM" id="MobiDB-lite"/>
    </source>
</evidence>
<evidence type="ECO:0000256" key="3">
    <source>
        <dbReference type="ARBA" id="ARBA00012960"/>
    </source>
</evidence>
<organism evidence="18 19">
    <name type="scientific">Lentithecium fluviatile CBS 122367</name>
    <dbReference type="NCBI Taxonomy" id="1168545"/>
    <lineage>
        <taxon>Eukaryota</taxon>
        <taxon>Fungi</taxon>
        <taxon>Dikarya</taxon>
        <taxon>Ascomycota</taxon>
        <taxon>Pezizomycotina</taxon>
        <taxon>Dothideomycetes</taxon>
        <taxon>Pleosporomycetidae</taxon>
        <taxon>Pleosporales</taxon>
        <taxon>Massarineae</taxon>
        <taxon>Lentitheciaceae</taxon>
        <taxon>Lentithecium</taxon>
    </lineage>
</organism>
<evidence type="ECO:0000259" key="17">
    <source>
        <dbReference type="PROSITE" id="PS51382"/>
    </source>
</evidence>
<sequence>MKFGQQLKQSLNRDWVFNYIDYERLKEALREPRNWDHKSEQSFVEQLEKELDKVYIFQQVKAEEIIRRIAASEKEVNGCVARLDGDNQNGEESPTEEDFELLEEDLSDIIADVHDLAKFTQLNYTGFQKIIKKHDKVTGLILKPVFATRLTHKPFYQDNYDAYVVKLSKLYDTVRTRGNPVKGDSSAGGKQQNFVRQTTKYWVHTDNVLELKLIILKHLPVLVFNASKDWAEDDTAISSIYFDNTDTWELYMGRLKKTEGAEAIRIRWYGDMSTETAFIERKTHREDWTGEESVKARFKLKEKNVNAYLRGELTPEKIFEKERRERKRSEKDIASDEQLAREIQYRVLTRKLVPVTRSFYHRTAFQLPGDARVRISLDTELAMVREDNLDGRQRAGDNWRRMDIGVDWPFRQIPKEDVELFPYAVLEVKLQTQAGQEPPQWIRDLTSSHLVEAVPKFSKYIHGTSTLHPKRINLVPYWTPQMDVDIRKPISHKFGIERPGASNDISTSGNLEDESEDDDEAIGLPPVNDGAQDDEALRRLRDARDTMEQHDLDRRRDYGTITNGGGPNALDVEERISAQQLHENDYPIYDSDSDDEEELEEARQRGGWRYRALVARNKAKAMSEAVLNGLIALIPRPRPTDVGEGGFHLGVPSWKQPGEIKHFKAPKGKRIHVPVRVEPKVQLATERTFLSWLEFSILLGSIAATLLNFGDGLALAAAWAFTAVACCALFYSAGLYLWRVRMIRNRRAVTYHDRVGPTLLCLGLFAAVAISFGYRLGVGGFEGGLKG</sequence>
<dbReference type="Pfam" id="PF02656">
    <property type="entry name" value="DUF202"/>
    <property type="match status" value="1"/>
</dbReference>
<evidence type="ECO:0000256" key="16">
    <source>
        <dbReference type="SAM" id="Phobius"/>
    </source>
</evidence>
<dbReference type="Proteomes" id="UP000799291">
    <property type="component" value="Unassembled WGS sequence"/>
</dbReference>
<keyword evidence="6 16" id="KW-0812">Transmembrane</keyword>
<dbReference type="GO" id="GO:0007034">
    <property type="term" value="P:vacuolar transport"/>
    <property type="evidence" value="ECO:0007669"/>
    <property type="project" value="TreeGrafter"/>
</dbReference>
<comment type="cofactor">
    <cofactor evidence="1">
        <name>Mn(2+)</name>
        <dbReference type="ChEBI" id="CHEBI:29035"/>
    </cofactor>
</comment>
<dbReference type="InterPro" id="IPR051572">
    <property type="entry name" value="VTC_Complex_Subunit"/>
</dbReference>
<evidence type="ECO:0000256" key="14">
    <source>
        <dbReference type="ARBA" id="ARBA00081313"/>
    </source>
</evidence>
<comment type="similarity">
    <text evidence="10">Belongs to the VTC4 family.</text>
</comment>
<dbReference type="InterPro" id="IPR042267">
    <property type="entry name" value="VTC_sf"/>
</dbReference>
<dbReference type="GO" id="GO:0008976">
    <property type="term" value="F:polyphosphate kinase activity"/>
    <property type="evidence" value="ECO:0007669"/>
    <property type="project" value="UniProtKB-EC"/>
</dbReference>
<accession>A0A6G1JCM1</accession>
<evidence type="ECO:0000313" key="19">
    <source>
        <dbReference type="Proteomes" id="UP000799291"/>
    </source>
</evidence>
<keyword evidence="5" id="KW-0808">Transferase</keyword>
<dbReference type="PANTHER" id="PTHR46140:SF1">
    <property type="entry name" value="VACUOLAR TRANSPORTER CHAPERONE COMPLEX SUBUNIT 4-RELATED"/>
    <property type="match status" value="1"/>
</dbReference>
<dbReference type="Gene3D" id="3.20.100.30">
    <property type="entry name" value="VTC, catalytic tunnel domain"/>
    <property type="match status" value="1"/>
</dbReference>
<evidence type="ECO:0000256" key="2">
    <source>
        <dbReference type="ARBA" id="ARBA00004128"/>
    </source>
</evidence>
<proteinExistence type="inferred from homology"/>